<comment type="caution">
    <text evidence="1">The sequence shown here is derived from an EMBL/GenBank/DDBJ whole genome shotgun (WGS) entry which is preliminary data.</text>
</comment>
<sequence length="178" mass="20136">MTIQLKRRLLNNSRLFYTESIFKPITPLLAAEGGKLHTKRLKKIWLLVNYQQLTAYIKKAYEKDFLLYVCFAPPPTIRFGARERNKGRRQNNIQTACLPAIAGRSSPYAGRSQVYGLNIAGSGAELRVQLQPRVRDAPRRLGMARKRRLGNPRPSVRFQIRTGKPGPGIGPGIAVRRI</sequence>
<gene>
    <name evidence="1" type="ORF">SDC9_123039</name>
</gene>
<reference evidence="1" key="1">
    <citation type="submission" date="2019-08" db="EMBL/GenBank/DDBJ databases">
        <authorList>
            <person name="Kucharzyk K."/>
            <person name="Murdoch R.W."/>
            <person name="Higgins S."/>
            <person name="Loffler F."/>
        </authorList>
    </citation>
    <scope>NUCLEOTIDE SEQUENCE</scope>
</reference>
<protein>
    <submittedName>
        <fullName evidence="1">Uncharacterized protein</fullName>
    </submittedName>
</protein>
<name>A0A645CGH4_9ZZZZ</name>
<organism evidence="1">
    <name type="scientific">bioreactor metagenome</name>
    <dbReference type="NCBI Taxonomy" id="1076179"/>
    <lineage>
        <taxon>unclassified sequences</taxon>
        <taxon>metagenomes</taxon>
        <taxon>ecological metagenomes</taxon>
    </lineage>
</organism>
<evidence type="ECO:0000313" key="1">
    <source>
        <dbReference type="EMBL" id="MPM76044.1"/>
    </source>
</evidence>
<proteinExistence type="predicted"/>
<dbReference type="AlphaFoldDB" id="A0A645CGH4"/>
<accession>A0A645CGH4</accession>
<dbReference type="EMBL" id="VSSQ01027034">
    <property type="protein sequence ID" value="MPM76044.1"/>
    <property type="molecule type" value="Genomic_DNA"/>
</dbReference>